<dbReference type="CDD" id="cd22932">
    <property type="entry name" value="HFD_TAF6L"/>
    <property type="match status" value="1"/>
</dbReference>
<proteinExistence type="inferred from homology"/>
<keyword evidence="9" id="KW-1133">Transmembrane helix</keyword>
<feature type="compositionally biased region" description="Basic and acidic residues" evidence="8">
    <location>
        <begin position="462"/>
        <end position="514"/>
    </location>
</feature>
<name>A0A812BHH5_ACAPH</name>
<dbReference type="Gene3D" id="1.10.20.10">
    <property type="entry name" value="Histone, subunit A"/>
    <property type="match status" value="1"/>
</dbReference>
<dbReference type="Pfam" id="PF02969">
    <property type="entry name" value="TAF"/>
    <property type="match status" value="1"/>
</dbReference>
<comment type="subunit">
    <text evidence="3">The nucleosome is a histone octamer containing two molecules each of H2A, H2B, H3 and H4 assembled in one H3-H4 heterotetramer and two H2A-H2B heterodimers. The octamer wraps approximately 147 bp of DNA.</text>
</comment>
<keyword evidence="9" id="KW-0472">Membrane</keyword>
<keyword evidence="6" id="KW-0804">Transcription</keyword>
<protein>
    <recommendedName>
        <fullName evidence="4">Histone H4</fullName>
    </recommendedName>
</protein>
<comment type="caution">
    <text evidence="11">The sequence shown here is derived from an EMBL/GenBank/DDBJ whole genome shotgun (WGS) entry which is preliminary data.</text>
</comment>
<dbReference type="EMBL" id="CAHIKZ030000745">
    <property type="protein sequence ID" value="CAE1236520.1"/>
    <property type="molecule type" value="Genomic_DNA"/>
</dbReference>
<dbReference type="SUPFAM" id="SSF48371">
    <property type="entry name" value="ARM repeat"/>
    <property type="match status" value="1"/>
</dbReference>
<evidence type="ECO:0000256" key="3">
    <source>
        <dbReference type="ARBA" id="ARBA00011538"/>
    </source>
</evidence>
<dbReference type="Pfam" id="PF07571">
    <property type="entry name" value="TAF6_C"/>
    <property type="match status" value="1"/>
</dbReference>
<dbReference type="AlphaFoldDB" id="A0A812BHH5"/>
<reference evidence="11" key="1">
    <citation type="submission" date="2021-01" db="EMBL/GenBank/DDBJ databases">
        <authorList>
            <person name="Li R."/>
            <person name="Bekaert M."/>
        </authorList>
    </citation>
    <scope>NUCLEOTIDE SEQUENCE</scope>
    <source>
        <strain evidence="11">Farmed</strain>
    </source>
</reference>
<feature type="region of interest" description="Disordered" evidence="8">
    <location>
        <begin position="1"/>
        <end position="23"/>
    </location>
</feature>
<dbReference type="InterPro" id="IPR009072">
    <property type="entry name" value="Histone-fold"/>
</dbReference>
<feature type="region of interest" description="Disordered" evidence="8">
    <location>
        <begin position="462"/>
        <end position="536"/>
    </location>
</feature>
<evidence type="ECO:0000256" key="8">
    <source>
        <dbReference type="SAM" id="MobiDB-lite"/>
    </source>
</evidence>
<dbReference type="InterPro" id="IPR046344">
    <property type="entry name" value="TAF6_C_sf"/>
</dbReference>
<dbReference type="OrthoDB" id="6621890at2759"/>
<keyword evidence="7" id="KW-0539">Nucleus</keyword>
<evidence type="ECO:0000313" key="12">
    <source>
        <dbReference type="Proteomes" id="UP000597762"/>
    </source>
</evidence>
<comment type="subcellular location">
    <subcellularLocation>
        <location evidence="1">Nucleus</location>
    </subcellularLocation>
</comment>
<feature type="compositionally biased region" description="Basic and acidic residues" evidence="8">
    <location>
        <begin position="1"/>
        <end position="18"/>
    </location>
</feature>
<accession>A0A812BHH5</accession>
<dbReference type="GO" id="GO:0046695">
    <property type="term" value="C:SLIK (SAGA-like) complex"/>
    <property type="evidence" value="ECO:0007669"/>
    <property type="project" value="InterPro"/>
</dbReference>
<dbReference type="InterPro" id="IPR004823">
    <property type="entry name" value="TAF_TATA-bd_Histone-like_dom"/>
</dbReference>
<comment type="similarity">
    <text evidence="2">Belongs to the TAF6 family.</text>
</comment>
<evidence type="ECO:0000256" key="1">
    <source>
        <dbReference type="ARBA" id="ARBA00004123"/>
    </source>
</evidence>
<evidence type="ECO:0000256" key="5">
    <source>
        <dbReference type="ARBA" id="ARBA00023015"/>
    </source>
</evidence>
<dbReference type="InterPro" id="IPR016024">
    <property type="entry name" value="ARM-type_fold"/>
</dbReference>
<evidence type="ECO:0000259" key="10">
    <source>
        <dbReference type="SMART" id="SM00803"/>
    </source>
</evidence>
<keyword evidence="9" id="KW-0812">Transmembrane</keyword>
<dbReference type="Gene3D" id="1.25.40.770">
    <property type="entry name" value="TAF6, C-terminal HEAT repeat domain"/>
    <property type="match status" value="1"/>
</dbReference>
<evidence type="ECO:0000256" key="6">
    <source>
        <dbReference type="ARBA" id="ARBA00023163"/>
    </source>
</evidence>
<feature type="compositionally biased region" description="Acidic residues" evidence="8">
    <location>
        <begin position="521"/>
        <end position="530"/>
    </location>
</feature>
<dbReference type="CDD" id="cd08050">
    <property type="entry name" value="TAF6C"/>
    <property type="match status" value="1"/>
</dbReference>
<organism evidence="11 12">
    <name type="scientific">Acanthosepion pharaonis</name>
    <name type="common">Pharaoh cuttlefish</name>
    <name type="synonym">Sepia pharaonis</name>
    <dbReference type="NCBI Taxonomy" id="158019"/>
    <lineage>
        <taxon>Eukaryota</taxon>
        <taxon>Metazoa</taxon>
        <taxon>Spiralia</taxon>
        <taxon>Lophotrochozoa</taxon>
        <taxon>Mollusca</taxon>
        <taxon>Cephalopoda</taxon>
        <taxon>Coleoidea</taxon>
        <taxon>Decapodiformes</taxon>
        <taxon>Sepiida</taxon>
        <taxon>Sepiina</taxon>
        <taxon>Sepiidae</taxon>
        <taxon>Acanthosepion</taxon>
    </lineage>
</organism>
<evidence type="ECO:0000313" key="11">
    <source>
        <dbReference type="EMBL" id="CAE1236520.1"/>
    </source>
</evidence>
<dbReference type="Proteomes" id="UP000597762">
    <property type="component" value="Unassembled WGS sequence"/>
</dbReference>
<dbReference type="PANTHER" id="PTHR10221">
    <property type="entry name" value="TRANSCRIPTION INITIATION FACTOR TFIID SUBUNIT 6"/>
    <property type="match status" value="1"/>
</dbReference>
<evidence type="ECO:0000256" key="7">
    <source>
        <dbReference type="ARBA" id="ARBA00023242"/>
    </source>
</evidence>
<dbReference type="GO" id="GO:0005669">
    <property type="term" value="C:transcription factor TFIID complex"/>
    <property type="evidence" value="ECO:0007669"/>
    <property type="project" value="InterPro"/>
</dbReference>
<dbReference type="InterPro" id="IPR037796">
    <property type="entry name" value="TAF6"/>
</dbReference>
<dbReference type="PANTHER" id="PTHR10221:SF22">
    <property type="entry name" value="TAF6-LIKE RNA POLYMERASE II P300_CBP-ASSOCIATED FACTOR-ASSOCIATED FACTOR 65 KDA SUBUNIT 6L"/>
    <property type="match status" value="1"/>
</dbReference>
<evidence type="ECO:0000256" key="4">
    <source>
        <dbReference type="ARBA" id="ARBA00020836"/>
    </source>
</evidence>
<feature type="domain" description="TATA box binding protein associated factor (TAF) histone-like fold" evidence="10">
    <location>
        <begin position="23"/>
        <end position="83"/>
    </location>
</feature>
<dbReference type="GO" id="GO:0046982">
    <property type="term" value="F:protein heterodimerization activity"/>
    <property type="evidence" value="ECO:0007669"/>
    <property type="project" value="InterPro"/>
</dbReference>
<dbReference type="GO" id="GO:0016251">
    <property type="term" value="F:RNA polymerase II general transcription initiation factor activity"/>
    <property type="evidence" value="ECO:0007669"/>
    <property type="project" value="InterPro"/>
</dbReference>
<dbReference type="InterPro" id="IPR011442">
    <property type="entry name" value="TAF6_C"/>
</dbReference>
<dbReference type="GO" id="GO:0000124">
    <property type="term" value="C:SAGA complex"/>
    <property type="evidence" value="ECO:0007669"/>
    <property type="project" value="InterPro"/>
</dbReference>
<gene>
    <name evidence="11" type="ORF">SPHA_20274</name>
</gene>
<dbReference type="GO" id="GO:0051123">
    <property type="term" value="P:RNA polymerase II preinitiation complex assembly"/>
    <property type="evidence" value="ECO:0007669"/>
    <property type="project" value="TreeGrafter"/>
</dbReference>
<keyword evidence="5" id="KW-0805">Transcription regulation</keyword>
<feature type="transmembrane region" description="Helical" evidence="9">
    <location>
        <begin position="548"/>
        <end position="569"/>
    </location>
</feature>
<dbReference type="GO" id="GO:0003713">
    <property type="term" value="F:transcription coactivator activity"/>
    <property type="evidence" value="ECO:0007669"/>
    <property type="project" value="TreeGrafter"/>
</dbReference>
<keyword evidence="12" id="KW-1185">Reference proteome</keyword>
<evidence type="ECO:0000256" key="2">
    <source>
        <dbReference type="ARBA" id="ARBA00007688"/>
    </source>
</evidence>
<dbReference type="SMART" id="SM00803">
    <property type="entry name" value="TAF"/>
    <property type="match status" value="1"/>
</dbReference>
<dbReference type="SUPFAM" id="SSF47113">
    <property type="entry name" value="Histone-fold"/>
    <property type="match status" value="1"/>
</dbReference>
<evidence type="ECO:0000256" key="9">
    <source>
        <dbReference type="SAM" id="Phobius"/>
    </source>
</evidence>
<sequence>MSSKVKDPDIDGHTKDSTGHGPLMKKKMMAEAEGVTNLTDDGALILSEDLSYRLREIVQNSIEYMKHAKRRRLTTDDINDALRTSDMQPILGHGSPEPVTFKQVKDADIHFVEDLDLNVANIAFNSYKPKETVELGIKSFWYAIEGVSKISPVQNAAGETWKTPSFGQSKPVIVKKEKKELSDNMLCYYDYMVKAILGADEEAMKFALSDLKTNSKIVPLLPYFVNFVSNGVKTVSHDISQLTRLLHTVKALTNNSNLYLEPEPYLGLLVQSVMYCGLEPLAASINPLNDHWVLRDYAARLLGHIVKKWSVHNSALMQDTLKSLKEVICDLSRPFCSHYGAVMGLLALGTKAIEDVLLPQLQVYMPHLNNFMEDTSLNNALLRTDANKVYGAILLAAEYVMKNLLQHLDLQTPYPNGCPKSTILLPDPSSFQLVKVEPGASEHLWHSMQERFVAEIRKEHEEQERLEEERRRERERLEQEQRERERLEREQQKKAKAEKMEKQQKKYHQRHPEKFWQPVPTEDEAEDSDNANDNIDRMQNKKKYNNGAFFFLPTPYLLNLSAFFFSLFLKLLKESFLSF</sequence>